<proteinExistence type="predicted"/>
<comment type="caution">
    <text evidence="1">The sequence shown here is derived from an EMBL/GenBank/DDBJ whole genome shotgun (WGS) entry which is preliminary data.</text>
</comment>
<sequence>MNTWQGMMNIGNQLFNQQNWPEAERYYEDAIFLLEERLTKNPRCVESIQGWICGYHNLAEMFIRAGKIEDAQRCLFTPHQSMLHLYHDRQSDEDLQLIALKAIKLTLNPLLEFAKEHPPCEACLAELKSQVELAYSDQQTYH</sequence>
<dbReference type="InterPro" id="IPR011990">
    <property type="entry name" value="TPR-like_helical_dom_sf"/>
</dbReference>
<reference evidence="1 2" key="2">
    <citation type="submission" date="2023-12" db="EMBL/GenBank/DDBJ databases">
        <authorList>
            <consortium name="Cladostephus spongiosus"/>
            <person name="Lorente B."/>
            <person name="Cabral C."/>
            <person name="Frias J."/>
            <person name="Faria J."/>
            <person name="Toubarro D."/>
        </authorList>
    </citation>
    <scope>NUCLEOTIDE SEQUENCE [LARGE SCALE GENOMIC DNA]</scope>
    <source>
        <strain evidence="1 2">ZMCS4</strain>
    </source>
</reference>
<evidence type="ECO:0008006" key="3">
    <source>
        <dbReference type="Google" id="ProtNLM"/>
    </source>
</evidence>
<gene>
    <name evidence="1" type="ORF">SNR37_002929</name>
</gene>
<dbReference type="EMBL" id="JAYDYW010000005">
    <property type="protein sequence ID" value="MEE1673505.1"/>
    <property type="molecule type" value="Genomic_DNA"/>
</dbReference>
<reference evidence="2" key="1">
    <citation type="submission" date="2023-07" db="EMBL/GenBank/DDBJ databases">
        <title>Draft genome sequence of Agarivorans aestuarii strain ZMCS4, a CAZymes producing bacteria isolated from the marine brown algae Clodostephus spongiosus.</title>
        <authorList>
            <person name="Lorente B."/>
            <person name="Cabral C."/>
            <person name="Frias J."/>
            <person name="Faria J."/>
            <person name="Toubarro D."/>
        </authorList>
    </citation>
    <scope>NUCLEOTIDE SEQUENCE [LARGE SCALE GENOMIC DNA]</scope>
    <source>
        <strain evidence="2">ZMCS4</strain>
    </source>
</reference>
<keyword evidence="2" id="KW-1185">Reference proteome</keyword>
<accession>A0ABU7G2J4</accession>
<evidence type="ECO:0000313" key="1">
    <source>
        <dbReference type="EMBL" id="MEE1673505.1"/>
    </source>
</evidence>
<dbReference type="RefSeq" id="WP_163133075.1">
    <property type="nucleotide sequence ID" value="NZ_JAYDYW010000005.1"/>
</dbReference>
<dbReference type="Gene3D" id="1.25.40.10">
    <property type="entry name" value="Tetratricopeptide repeat domain"/>
    <property type="match status" value="1"/>
</dbReference>
<evidence type="ECO:0000313" key="2">
    <source>
        <dbReference type="Proteomes" id="UP001310248"/>
    </source>
</evidence>
<organism evidence="1 2">
    <name type="scientific">Agarivorans aestuarii</name>
    <dbReference type="NCBI Taxonomy" id="1563703"/>
    <lineage>
        <taxon>Bacteria</taxon>
        <taxon>Pseudomonadati</taxon>
        <taxon>Pseudomonadota</taxon>
        <taxon>Gammaproteobacteria</taxon>
        <taxon>Alteromonadales</taxon>
        <taxon>Alteromonadaceae</taxon>
        <taxon>Agarivorans</taxon>
    </lineage>
</organism>
<name>A0ABU7G2J4_9ALTE</name>
<protein>
    <recommendedName>
        <fullName evidence="3">Tetratricopeptide repeat protein</fullName>
    </recommendedName>
</protein>
<dbReference type="Proteomes" id="UP001310248">
    <property type="component" value="Unassembled WGS sequence"/>
</dbReference>
<dbReference type="SUPFAM" id="SSF48452">
    <property type="entry name" value="TPR-like"/>
    <property type="match status" value="1"/>
</dbReference>